<protein>
    <submittedName>
        <fullName evidence="5">Methyl-accepting chemotaxis protein</fullName>
    </submittedName>
</protein>
<dbReference type="PANTHER" id="PTHR32089">
    <property type="entry name" value="METHYL-ACCEPTING CHEMOTAXIS PROTEIN MCPB"/>
    <property type="match status" value="1"/>
</dbReference>
<dbReference type="EMBL" id="WTVA01000004">
    <property type="protein sequence ID" value="MZR22630.1"/>
    <property type="molecule type" value="Genomic_DNA"/>
</dbReference>
<name>A0A845MGT1_9PROT</name>
<dbReference type="PANTHER" id="PTHR32089:SF114">
    <property type="entry name" value="METHYL-ACCEPTING CHEMOTAXIS PROTEIN MCPB"/>
    <property type="match status" value="1"/>
</dbReference>
<sequence>MSEMTNKSDAFVAKMASEVGSLGVEVAEIAGHLAEVSARSKAQSKQFENLSDVAANMIAANNKISDAAQSSKSATTQTATEVHDSKEKITHAIKDIQELVTGVTQLEGQLASLSEALANVAKVAAGIEGIASQTNLLALNATIEAARAGEAGKGFAVVATEVKSLADETKKATVEITNTVKILTDQVGGLQTQVAGNSQRAQSAQDGSADIAEIFETVENNLRQISTEITAMAGDADGNLAQCDRVSAELDSLKSSVAETDTNISLADAKATGLLQVSETLIELIAGSGHETVDTPFIRLATEKAAEISRLLEDAVEEGTISIDDLFDENYVDIEGTDPPQQMTRFVDLTDRLFPEVQEPALESDESIVFCAAVDRNGYLPTHNLKFSHPQRPNDPDWNAANCRNRRIFDDRTGLAAGRNTKPFLLQTYRRDMGGGTFAMMKDLSAPIYVKGRHWGGFRIGYKPKR</sequence>
<evidence type="ECO:0000259" key="4">
    <source>
        <dbReference type="PROSITE" id="PS50111"/>
    </source>
</evidence>
<feature type="domain" description="Methyl-accepting transducer" evidence="4">
    <location>
        <begin position="18"/>
        <end position="254"/>
    </location>
</feature>
<evidence type="ECO:0000313" key="6">
    <source>
        <dbReference type="Proteomes" id="UP000445696"/>
    </source>
</evidence>
<evidence type="ECO:0000256" key="2">
    <source>
        <dbReference type="ARBA" id="ARBA00029447"/>
    </source>
</evidence>
<dbReference type="Gene3D" id="1.10.287.950">
    <property type="entry name" value="Methyl-accepting chemotaxis protein"/>
    <property type="match status" value="1"/>
</dbReference>
<dbReference type="GO" id="GO:0004888">
    <property type="term" value="F:transmembrane signaling receptor activity"/>
    <property type="evidence" value="ECO:0007669"/>
    <property type="project" value="InterPro"/>
</dbReference>
<dbReference type="SUPFAM" id="SSF58104">
    <property type="entry name" value="Methyl-accepting chemotaxis protein (MCP) signaling domain"/>
    <property type="match status" value="1"/>
</dbReference>
<keyword evidence="1 3" id="KW-0807">Transducer</keyword>
<comment type="caution">
    <text evidence="5">The sequence shown here is derived from an EMBL/GenBank/DDBJ whole genome shotgun (WGS) entry which is preliminary data.</text>
</comment>
<proteinExistence type="inferred from homology"/>
<dbReference type="PRINTS" id="PR00260">
    <property type="entry name" value="CHEMTRNSDUCR"/>
</dbReference>
<dbReference type="InterPro" id="IPR004089">
    <property type="entry name" value="MCPsignal_dom"/>
</dbReference>
<dbReference type="PROSITE" id="PS50111">
    <property type="entry name" value="CHEMOTAXIS_TRANSDUC_2"/>
    <property type="match status" value="1"/>
</dbReference>
<evidence type="ECO:0000256" key="1">
    <source>
        <dbReference type="ARBA" id="ARBA00023224"/>
    </source>
</evidence>
<dbReference type="RefSeq" id="WP_161339088.1">
    <property type="nucleotide sequence ID" value="NZ_WTVA01000004.1"/>
</dbReference>
<dbReference type="AlphaFoldDB" id="A0A845MGT1"/>
<gene>
    <name evidence="5" type="ORF">GQF03_09815</name>
</gene>
<dbReference type="GO" id="GO:0007165">
    <property type="term" value="P:signal transduction"/>
    <property type="evidence" value="ECO:0007669"/>
    <property type="project" value="UniProtKB-KW"/>
</dbReference>
<dbReference type="Proteomes" id="UP000445696">
    <property type="component" value="Unassembled WGS sequence"/>
</dbReference>
<accession>A0A845MGT1</accession>
<dbReference type="SMART" id="SM00283">
    <property type="entry name" value="MA"/>
    <property type="match status" value="1"/>
</dbReference>
<keyword evidence="6" id="KW-1185">Reference proteome</keyword>
<dbReference type="GO" id="GO:0006935">
    <property type="term" value="P:chemotaxis"/>
    <property type="evidence" value="ECO:0007669"/>
    <property type="project" value="InterPro"/>
</dbReference>
<dbReference type="InterPro" id="IPR004090">
    <property type="entry name" value="Chemotax_Me-accpt_rcpt"/>
</dbReference>
<dbReference type="OrthoDB" id="2489132at2"/>
<reference evidence="5 6" key="1">
    <citation type="journal article" date="2014" name="Int. J. Syst. Evol. Microbiol.">
        <title>Sneathiella chungangensis sp. nov., isolated from a marine sand, and emended description of the genus Sneathiella.</title>
        <authorList>
            <person name="Siamphan C."/>
            <person name="Kim H."/>
            <person name="Lee J.S."/>
            <person name="Kim W."/>
        </authorList>
    </citation>
    <scope>NUCLEOTIDE SEQUENCE [LARGE SCALE GENOMIC DNA]</scope>
    <source>
        <strain evidence="5 6">KCTC 32476</strain>
    </source>
</reference>
<comment type="similarity">
    <text evidence="2">Belongs to the methyl-accepting chemotaxis (MCP) protein family.</text>
</comment>
<organism evidence="5 6">
    <name type="scientific">Sneathiella chungangensis</name>
    <dbReference type="NCBI Taxonomy" id="1418234"/>
    <lineage>
        <taxon>Bacteria</taxon>
        <taxon>Pseudomonadati</taxon>
        <taxon>Pseudomonadota</taxon>
        <taxon>Alphaproteobacteria</taxon>
        <taxon>Sneathiellales</taxon>
        <taxon>Sneathiellaceae</taxon>
        <taxon>Sneathiella</taxon>
    </lineage>
</organism>
<dbReference type="Pfam" id="PF00015">
    <property type="entry name" value="MCPsignal"/>
    <property type="match status" value="1"/>
</dbReference>
<evidence type="ECO:0000256" key="3">
    <source>
        <dbReference type="PROSITE-ProRule" id="PRU00284"/>
    </source>
</evidence>
<evidence type="ECO:0000313" key="5">
    <source>
        <dbReference type="EMBL" id="MZR22630.1"/>
    </source>
</evidence>
<dbReference type="GO" id="GO:0016020">
    <property type="term" value="C:membrane"/>
    <property type="evidence" value="ECO:0007669"/>
    <property type="project" value="InterPro"/>
</dbReference>